<comment type="caution">
    <text evidence="2">The sequence shown here is derived from an EMBL/GenBank/DDBJ whole genome shotgun (WGS) entry which is preliminary data.</text>
</comment>
<keyword evidence="3" id="KW-1185">Reference proteome</keyword>
<accession>A0AAN6SZR4</accession>
<protein>
    <submittedName>
        <fullName evidence="2">Uncharacterized protein</fullName>
    </submittedName>
</protein>
<dbReference type="EMBL" id="MU863655">
    <property type="protein sequence ID" value="KAK4098817.1"/>
    <property type="molecule type" value="Genomic_DNA"/>
</dbReference>
<proteinExistence type="predicted"/>
<dbReference type="AlphaFoldDB" id="A0AAN6SZR4"/>
<evidence type="ECO:0000313" key="2">
    <source>
        <dbReference type="EMBL" id="KAK4098817.1"/>
    </source>
</evidence>
<organism evidence="2 3">
    <name type="scientific">Parathielavia hyrcaniae</name>
    <dbReference type="NCBI Taxonomy" id="113614"/>
    <lineage>
        <taxon>Eukaryota</taxon>
        <taxon>Fungi</taxon>
        <taxon>Dikarya</taxon>
        <taxon>Ascomycota</taxon>
        <taxon>Pezizomycotina</taxon>
        <taxon>Sordariomycetes</taxon>
        <taxon>Sordariomycetidae</taxon>
        <taxon>Sordariales</taxon>
        <taxon>Chaetomiaceae</taxon>
        <taxon>Parathielavia</taxon>
    </lineage>
</organism>
<feature type="region of interest" description="Disordered" evidence="1">
    <location>
        <begin position="18"/>
        <end position="56"/>
    </location>
</feature>
<name>A0AAN6SZR4_9PEZI</name>
<reference evidence="2" key="2">
    <citation type="submission" date="2023-05" db="EMBL/GenBank/DDBJ databases">
        <authorList>
            <consortium name="Lawrence Berkeley National Laboratory"/>
            <person name="Steindorff A."/>
            <person name="Hensen N."/>
            <person name="Bonometti L."/>
            <person name="Westerberg I."/>
            <person name="Brannstrom I.O."/>
            <person name="Guillou S."/>
            <person name="Cros-Aarteil S."/>
            <person name="Calhoun S."/>
            <person name="Haridas S."/>
            <person name="Kuo A."/>
            <person name="Mondo S."/>
            <person name="Pangilinan J."/>
            <person name="Riley R."/>
            <person name="Labutti K."/>
            <person name="Andreopoulos B."/>
            <person name="Lipzen A."/>
            <person name="Chen C."/>
            <person name="Yanf M."/>
            <person name="Daum C."/>
            <person name="Ng V."/>
            <person name="Clum A."/>
            <person name="Ohm R."/>
            <person name="Martin F."/>
            <person name="Silar P."/>
            <person name="Natvig D."/>
            <person name="Lalanne C."/>
            <person name="Gautier V."/>
            <person name="Ament-Velasquez S.L."/>
            <person name="Kruys A."/>
            <person name="Hutchinson M.I."/>
            <person name="Powell A.J."/>
            <person name="Barry K."/>
            <person name="Miller A.N."/>
            <person name="Grigoriev I.V."/>
            <person name="Debuchy R."/>
            <person name="Gladieux P."/>
            <person name="Thoren M.H."/>
            <person name="Johannesson H."/>
        </authorList>
    </citation>
    <scope>NUCLEOTIDE SEQUENCE</scope>
    <source>
        <strain evidence="2">CBS 757.83</strain>
    </source>
</reference>
<gene>
    <name evidence="2" type="ORF">N658DRAFT_211096</name>
</gene>
<reference evidence="2" key="1">
    <citation type="journal article" date="2023" name="Mol. Phylogenet. Evol.">
        <title>Genome-scale phylogeny and comparative genomics of the fungal order Sordariales.</title>
        <authorList>
            <person name="Hensen N."/>
            <person name="Bonometti L."/>
            <person name="Westerberg I."/>
            <person name="Brannstrom I.O."/>
            <person name="Guillou S."/>
            <person name="Cros-Aarteil S."/>
            <person name="Calhoun S."/>
            <person name="Haridas S."/>
            <person name="Kuo A."/>
            <person name="Mondo S."/>
            <person name="Pangilinan J."/>
            <person name="Riley R."/>
            <person name="LaButti K."/>
            <person name="Andreopoulos B."/>
            <person name="Lipzen A."/>
            <person name="Chen C."/>
            <person name="Yan M."/>
            <person name="Daum C."/>
            <person name="Ng V."/>
            <person name="Clum A."/>
            <person name="Steindorff A."/>
            <person name="Ohm R.A."/>
            <person name="Martin F."/>
            <person name="Silar P."/>
            <person name="Natvig D.O."/>
            <person name="Lalanne C."/>
            <person name="Gautier V."/>
            <person name="Ament-Velasquez S.L."/>
            <person name="Kruys A."/>
            <person name="Hutchinson M.I."/>
            <person name="Powell A.J."/>
            <person name="Barry K."/>
            <person name="Miller A.N."/>
            <person name="Grigoriev I.V."/>
            <person name="Debuchy R."/>
            <person name="Gladieux P."/>
            <person name="Hiltunen Thoren M."/>
            <person name="Johannesson H."/>
        </authorList>
    </citation>
    <scope>NUCLEOTIDE SEQUENCE</scope>
    <source>
        <strain evidence="2">CBS 757.83</strain>
    </source>
</reference>
<sequence>MTSALGGIVTLADRHALGLPSPQRKGSKEIFSPTPRFSRTSLDLSPQNLRFGSTKESAPWRVTSARVGAATSSGPVPSLKTRLLPRIRPVLPGPPYEVPREVVRIDRRRQPSQQRRTAELDCVPSEVLDSHQTSHLHHRLAGPCRFLSTNSSHRTCEPRRHRVSRSNSESSISSISVRLAVPSALLLLFFAFVAKPPPSAGAASNPPRSISTLTFIRSIRPTRRLPPPTRCVFGRVWLGILGTA</sequence>
<dbReference type="Proteomes" id="UP001305647">
    <property type="component" value="Unassembled WGS sequence"/>
</dbReference>
<evidence type="ECO:0000313" key="3">
    <source>
        <dbReference type="Proteomes" id="UP001305647"/>
    </source>
</evidence>
<evidence type="ECO:0000256" key="1">
    <source>
        <dbReference type="SAM" id="MobiDB-lite"/>
    </source>
</evidence>
<feature type="compositionally biased region" description="Polar residues" evidence="1">
    <location>
        <begin position="35"/>
        <end position="56"/>
    </location>
</feature>